<dbReference type="InterPro" id="IPR015819">
    <property type="entry name" value="Lipid_transp_b-sht_shell"/>
</dbReference>
<evidence type="ECO:0000256" key="1">
    <source>
        <dbReference type="ARBA" id="ARBA00022729"/>
    </source>
</evidence>
<evidence type="ECO:0000313" key="5">
    <source>
        <dbReference type="RefSeq" id="XP_029653135.1"/>
    </source>
</evidence>
<dbReference type="InterPro" id="IPR015816">
    <property type="entry name" value="Vitellinogen_b-sht_N"/>
</dbReference>
<evidence type="ECO:0000256" key="2">
    <source>
        <dbReference type="ARBA" id="ARBA00022761"/>
    </source>
</evidence>
<dbReference type="Proteomes" id="UP000515154">
    <property type="component" value="Linkage group LG30"/>
</dbReference>
<keyword evidence="4" id="KW-1185">Reference proteome</keyword>
<keyword evidence="2" id="KW-0758">Storage protein</keyword>
<dbReference type="PANTHER" id="PTHR23345">
    <property type="entry name" value="VITELLOGENIN-RELATED"/>
    <property type="match status" value="1"/>
</dbReference>
<feature type="domain" description="Vitellogenin" evidence="3">
    <location>
        <begin position="9"/>
        <end position="116"/>
    </location>
</feature>
<evidence type="ECO:0000313" key="4">
    <source>
        <dbReference type="Proteomes" id="UP000515154"/>
    </source>
</evidence>
<dbReference type="Gene3D" id="2.30.230.10">
    <property type="entry name" value="Lipovitellin, beta-sheet shell regions, chain A"/>
    <property type="match status" value="1"/>
</dbReference>
<dbReference type="Pfam" id="PF01347">
    <property type="entry name" value="Vitellogenin_N"/>
    <property type="match status" value="1"/>
</dbReference>
<keyword evidence="1" id="KW-0732">Signal</keyword>
<dbReference type="KEGG" id="osn:115226287"/>
<accession>A0A6P7TTB3</accession>
<gene>
    <name evidence="5" type="primary">LOC115226287</name>
</gene>
<evidence type="ECO:0000259" key="3">
    <source>
        <dbReference type="Pfam" id="PF01347"/>
    </source>
</evidence>
<proteinExistence type="predicted"/>
<sequence length="117" mass="13492">MDDLDRDVNITETDVVGKCLTEYKVQDIYRGAKTIHKSKDLLSCSDREYYRIAMNSVKYNVHSKVRSMPLMKSYHNCVQTLDAQDNILTKSECTEENIFRPFSNGKSGAMTEQTQKK</sequence>
<dbReference type="AlphaFoldDB" id="A0A6P7TTB3"/>
<dbReference type="InterPro" id="IPR001747">
    <property type="entry name" value="Vitellogenin_N"/>
</dbReference>
<protein>
    <submittedName>
        <fullName evidence="5">Uncharacterized protein LOC115226287</fullName>
    </submittedName>
</protein>
<dbReference type="SUPFAM" id="SSF56968">
    <property type="entry name" value="Lipovitellin-phosvitin complex, beta-sheet shell regions"/>
    <property type="match status" value="1"/>
</dbReference>
<organism evidence="4 5">
    <name type="scientific">Octopus sinensis</name>
    <name type="common">East Asian common octopus</name>
    <dbReference type="NCBI Taxonomy" id="2607531"/>
    <lineage>
        <taxon>Eukaryota</taxon>
        <taxon>Metazoa</taxon>
        <taxon>Spiralia</taxon>
        <taxon>Lophotrochozoa</taxon>
        <taxon>Mollusca</taxon>
        <taxon>Cephalopoda</taxon>
        <taxon>Coleoidea</taxon>
        <taxon>Octopodiformes</taxon>
        <taxon>Octopoda</taxon>
        <taxon>Incirrata</taxon>
        <taxon>Octopodidae</taxon>
        <taxon>Octopus</taxon>
    </lineage>
</organism>
<dbReference type="RefSeq" id="XP_029653135.1">
    <property type="nucleotide sequence ID" value="XM_029797275.2"/>
</dbReference>
<dbReference type="GO" id="GO:0005319">
    <property type="term" value="F:lipid transporter activity"/>
    <property type="evidence" value="ECO:0007669"/>
    <property type="project" value="InterPro"/>
</dbReference>
<reference evidence="5" key="1">
    <citation type="submission" date="2025-08" db="UniProtKB">
        <authorList>
            <consortium name="RefSeq"/>
        </authorList>
    </citation>
    <scope>IDENTIFICATION</scope>
</reference>
<dbReference type="InterPro" id="IPR050733">
    <property type="entry name" value="Vitellogenin/Apolipophorin"/>
</dbReference>
<name>A0A6P7TTB3_9MOLL</name>
<dbReference type="PANTHER" id="PTHR23345:SF15">
    <property type="entry name" value="VITELLOGENIN 1-RELATED"/>
    <property type="match status" value="1"/>
</dbReference>